<evidence type="ECO:0000313" key="2">
    <source>
        <dbReference type="Proteomes" id="UP000634136"/>
    </source>
</evidence>
<evidence type="ECO:0000313" key="1">
    <source>
        <dbReference type="EMBL" id="KAF7843857.1"/>
    </source>
</evidence>
<reference evidence="1" key="1">
    <citation type="submission" date="2020-09" db="EMBL/GenBank/DDBJ databases">
        <title>Genome-Enabled Discovery of Anthraquinone Biosynthesis in Senna tora.</title>
        <authorList>
            <person name="Kang S.-H."/>
            <person name="Pandey R.P."/>
            <person name="Lee C.-M."/>
            <person name="Sim J.-S."/>
            <person name="Jeong J.-T."/>
            <person name="Choi B.-S."/>
            <person name="Jung M."/>
            <person name="Ginzburg D."/>
            <person name="Zhao K."/>
            <person name="Won S.Y."/>
            <person name="Oh T.-J."/>
            <person name="Yu Y."/>
            <person name="Kim N.-H."/>
            <person name="Lee O.R."/>
            <person name="Lee T.-H."/>
            <person name="Bashyal P."/>
            <person name="Kim T.-S."/>
            <person name="Lee W.-H."/>
            <person name="Kawkins C."/>
            <person name="Kim C.-K."/>
            <person name="Kim J.S."/>
            <person name="Ahn B.O."/>
            <person name="Rhee S.Y."/>
            <person name="Sohng J.K."/>
        </authorList>
    </citation>
    <scope>NUCLEOTIDE SEQUENCE</scope>
    <source>
        <tissue evidence="1">Leaf</tissue>
    </source>
</reference>
<dbReference type="EMBL" id="JAAIUW010000001">
    <property type="protein sequence ID" value="KAF7843857.1"/>
    <property type="molecule type" value="Genomic_DNA"/>
</dbReference>
<dbReference type="Proteomes" id="UP000634136">
    <property type="component" value="Unassembled WGS sequence"/>
</dbReference>
<comment type="caution">
    <text evidence="1">The sequence shown here is derived from an EMBL/GenBank/DDBJ whole genome shotgun (WGS) entry which is preliminary data.</text>
</comment>
<keyword evidence="2" id="KW-1185">Reference proteome</keyword>
<organism evidence="1 2">
    <name type="scientific">Senna tora</name>
    <dbReference type="NCBI Taxonomy" id="362788"/>
    <lineage>
        <taxon>Eukaryota</taxon>
        <taxon>Viridiplantae</taxon>
        <taxon>Streptophyta</taxon>
        <taxon>Embryophyta</taxon>
        <taxon>Tracheophyta</taxon>
        <taxon>Spermatophyta</taxon>
        <taxon>Magnoliopsida</taxon>
        <taxon>eudicotyledons</taxon>
        <taxon>Gunneridae</taxon>
        <taxon>Pentapetalae</taxon>
        <taxon>rosids</taxon>
        <taxon>fabids</taxon>
        <taxon>Fabales</taxon>
        <taxon>Fabaceae</taxon>
        <taxon>Caesalpinioideae</taxon>
        <taxon>Cassia clade</taxon>
        <taxon>Senna</taxon>
    </lineage>
</organism>
<gene>
    <name evidence="1" type="ORF">G2W53_000762</name>
</gene>
<proteinExistence type="predicted"/>
<protein>
    <submittedName>
        <fullName evidence="1">Uncharacterized protein</fullName>
    </submittedName>
</protein>
<accession>A0A835CLY6</accession>
<name>A0A835CLY6_9FABA</name>
<sequence>MVIVQVVLEDAKNLFSLYKVLFPLADEIEGPCALKFIYNSIGSVEAFHDVLFPLLKQDFVPLRINASADNSLGKLAFFEYVDFYFYCIATIGARVWDSIASSYKDITEGKAIIQVLPPKVYDFLRKWELPKSVPIAAVLALSRDFRA</sequence>
<dbReference type="AlphaFoldDB" id="A0A835CLY6"/>